<evidence type="ECO:0000313" key="1">
    <source>
        <dbReference type="EMBL" id="GIM89819.1"/>
    </source>
</evidence>
<name>A0A919T8U0_9ACTN</name>
<proteinExistence type="predicted"/>
<gene>
    <name evidence="1" type="ORF">Ato02nite_016120</name>
</gene>
<comment type="caution">
    <text evidence="1">The sequence shown here is derived from an EMBL/GenBank/DDBJ whole genome shotgun (WGS) entry which is preliminary data.</text>
</comment>
<dbReference type="EMBL" id="BOQN01000019">
    <property type="protein sequence ID" value="GIM89819.1"/>
    <property type="molecule type" value="Genomic_DNA"/>
</dbReference>
<keyword evidence="2" id="KW-1185">Reference proteome</keyword>
<protein>
    <submittedName>
        <fullName evidence="1">Uncharacterized protein</fullName>
    </submittedName>
</protein>
<reference evidence="1 2" key="1">
    <citation type="submission" date="2021-03" db="EMBL/GenBank/DDBJ databases">
        <title>Whole genome shotgun sequence of Actinoplanes toevensis NBRC 105298.</title>
        <authorList>
            <person name="Komaki H."/>
            <person name="Tamura T."/>
        </authorList>
    </citation>
    <scope>NUCLEOTIDE SEQUENCE [LARGE SCALE GENOMIC DNA]</scope>
    <source>
        <strain evidence="1 2">NBRC 105298</strain>
    </source>
</reference>
<evidence type="ECO:0000313" key="2">
    <source>
        <dbReference type="Proteomes" id="UP000677082"/>
    </source>
</evidence>
<accession>A0A919T8U0</accession>
<organism evidence="1 2">
    <name type="scientific">Paractinoplanes toevensis</name>
    <dbReference type="NCBI Taxonomy" id="571911"/>
    <lineage>
        <taxon>Bacteria</taxon>
        <taxon>Bacillati</taxon>
        <taxon>Actinomycetota</taxon>
        <taxon>Actinomycetes</taxon>
        <taxon>Micromonosporales</taxon>
        <taxon>Micromonosporaceae</taxon>
        <taxon>Paractinoplanes</taxon>
    </lineage>
</organism>
<dbReference type="AlphaFoldDB" id="A0A919T8U0"/>
<sequence length="80" mass="8883">MGFWALRAWRYAWYRRLTWALAQPVDAASSRWKPAGLACSEDGARPAKAAFQGAPVVRDARRPEDALCYIGQVIADLEGC</sequence>
<dbReference type="Proteomes" id="UP000677082">
    <property type="component" value="Unassembled WGS sequence"/>
</dbReference>